<sequence>MDETNYTECGPNRFSSTFKEILAVKRGIENFQFHLIGHHFQIEMDMSSFPKMLQFKRKMPPEAQPLRWSNWFSRWQFTMKHIKDTQNVLADFLSRPKPYKYGGTFQRPPTQGMEDIKPDKEILSVRTCSQKSVFYHTLWKQSDIYWNTNFVNDIIQALLSKFHSIIQEYGIMLSEKKMEIGVTSINFLGMNISDGKYQPHPHIAQELHKFPNELTTPREIQQFLGLVNYMADFLPKLSHTVHLFPMLKKNPPPWSDT</sequence>
<dbReference type="InterPro" id="IPR043128">
    <property type="entry name" value="Rev_trsase/Diguanyl_cyclase"/>
</dbReference>
<comment type="caution">
    <text evidence="1">The sequence shown here is derived from an EMBL/GenBank/DDBJ whole genome shotgun (WGS) entry which is preliminary data.</text>
</comment>
<reference evidence="1" key="1">
    <citation type="submission" date="2023-03" db="EMBL/GenBank/DDBJ databases">
        <title>Chromosome-scale reference genome and RAD-based genetic map of yellow starthistle (Centaurea solstitialis) reveal putative structural variation and QTLs associated with invader traits.</title>
        <authorList>
            <person name="Reatini B."/>
            <person name="Cang F.A."/>
            <person name="Jiang Q."/>
            <person name="Mckibben M.T.W."/>
            <person name="Barker M.S."/>
            <person name="Rieseberg L.H."/>
            <person name="Dlugosch K.M."/>
        </authorList>
    </citation>
    <scope>NUCLEOTIDE SEQUENCE</scope>
    <source>
        <strain evidence="1">CAN-66</strain>
        <tissue evidence="1">Leaf</tissue>
    </source>
</reference>
<dbReference type="EMBL" id="JARYMX010000001">
    <property type="protein sequence ID" value="KAJ9567785.1"/>
    <property type="molecule type" value="Genomic_DNA"/>
</dbReference>
<evidence type="ECO:0000313" key="1">
    <source>
        <dbReference type="EMBL" id="KAJ9567785.1"/>
    </source>
</evidence>
<accession>A0AA38WTX7</accession>
<dbReference type="SUPFAM" id="SSF56672">
    <property type="entry name" value="DNA/RNA polymerases"/>
    <property type="match status" value="1"/>
</dbReference>
<evidence type="ECO:0000313" key="2">
    <source>
        <dbReference type="Proteomes" id="UP001172457"/>
    </source>
</evidence>
<name>A0AA38WTX7_9ASTR</name>
<dbReference type="AlphaFoldDB" id="A0AA38WTX7"/>
<proteinExistence type="predicted"/>
<dbReference type="InterPro" id="IPR051320">
    <property type="entry name" value="Viral_Replic_Matur_Polypro"/>
</dbReference>
<keyword evidence="2" id="KW-1185">Reference proteome</keyword>
<gene>
    <name evidence="1" type="ORF">OSB04_003751</name>
</gene>
<dbReference type="Gene3D" id="3.30.70.270">
    <property type="match status" value="1"/>
</dbReference>
<dbReference type="InterPro" id="IPR043502">
    <property type="entry name" value="DNA/RNA_pol_sf"/>
</dbReference>
<dbReference type="PANTHER" id="PTHR33064">
    <property type="entry name" value="POL PROTEIN"/>
    <property type="match status" value="1"/>
</dbReference>
<dbReference type="PANTHER" id="PTHR33064:SF37">
    <property type="entry name" value="RIBONUCLEASE H"/>
    <property type="match status" value="1"/>
</dbReference>
<dbReference type="Proteomes" id="UP001172457">
    <property type="component" value="Chromosome 1"/>
</dbReference>
<organism evidence="1 2">
    <name type="scientific">Centaurea solstitialis</name>
    <name type="common">yellow star-thistle</name>
    <dbReference type="NCBI Taxonomy" id="347529"/>
    <lineage>
        <taxon>Eukaryota</taxon>
        <taxon>Viridiplantae</taxon>
        <taxon>Streptophyta</taxon>
        <taxon>Embryophyta</taxon>
        <taxon>Tracheophyta</taxon>
        <taxon>Spermatophyta</taxon>
        <taxon>Magnoliopsida</taxon>
        <taxon>eudicotyledons</taxon>
        <taxon>Gunneridae</taxon>
        <taxon>Pentapetalae</taxon>
        <taxon>asterids</taxon>
        <taxon>campanulids</taxon>
        <taxon>Asterales</taxon>
        <taxon>Asteraceae</taxon>
        <taxon>Carduoideae</taxon>
        <taxon>Cardueae</taxon>
        <taxon>Centaureinae</taxon>
        <taxon>Centaurea</taxon>
    </lineage>
</organism>
<protein>
    <submittedName>
        <fullName evidence="1">Uncharacterized protein</fullName>
    </submittedName>
</protein>